<name>A0AAJ7E376_9HYME</name>
<dbReference type="KEGG" id="csol:105368776"/>
<keyword evidence="1" id="KW-1185">Reference proteome</keyword>
<organism evidence="1 2">
    <name type="scientific">Ceratosolen solmsi marchali</name>
    <dbReference type="NCBI Taxonomy" id="326594"/>
    <lineage>
        <taxon>Eukaryota</taxon>
        <taxon>Metazoa</taxon>
        <taxon>Ecdysozoa</taxon>
        <taxon>Arthropoda</taxon>
        <taxon>Hexapoda</taxon>
        <taxon>Insecta</taxon>
        <taxon>Pterygota</taxon>
        <taxon>Neoptera</taxon>
        <taxon>Endopterygota</taxon>
        <taxon>Hymenoptera</taxon>
        <taxon>Apocrita</taxon>
        <taxon>Proctotrupomorpha</taxon>
        <taxon>Chalcidoidea</taxon>
        <taxon>Agaonidae</taxon>
        <taxon>Agaoninae</taxon>
        <taxon>Ceratosolen</taxon>
    </lineage>
</organism>
<reference evidence="2" key="1">
    <citation type="submission" date="2025-08" db="UniProtKB">
        <authorList>
            <consortium name="RefSeq"/>
        </authorList>
    </citation>
    <scope>IDENTIFICATION</scope>
</reference>
<evidence type="ECO:0000313" key="1">
    <source>
        <dbReference type="Proteomes" id="UP000695007"/>
    </source>
</evidence>
<proteinExistence type="predicted"/>
<dbReference type="GeneID" id="105368776"/>
<dbReference type="Proteomes" id="UP000695007">
    <property type="component" value="Unplaced"/>
</dbReference>
<protein>
    <submittedName>
        <fullName evidence="2">Uncharacterized protein LOC105368776</fullName>
    </submittedName>
</protein>
<accession>A0AAJ7E376</accession>
<dbReference type="RefSeq" id="XP_011506199.1">
    <property type="nucleotide sequence ID" value="XM_011507897.1"/>
</dbReference>
<gene>
    <name evidence="2" type="primary">LOC105368776</name>
</gene>
<sequence>MSGSYEPPDDIVALDRGEIRRRYRDTALVIFKEQQLHQSRRNETSEGKSRSYLSFGVNRRTVTYTNNGNEAVVVHRTTLKAAIEAQENLRLSSRLLRMYRKPRESCTIS</sequence>
<evidence type="ECO:0000313" key="2">
    <source>
        <dbReference type="RefSeq" id="XP_011506199.1"/>
    </source>
</evidence>
<dbReference type="AlphaFoldDB" id="A0AAJ7E376"/>